<organism evidence="1">
    <name type="scientific">Aphanomyces invadans</name>
    <dbReference type="NCBI Taxonomy" id="157072"/>
    <lineage>
        <taxon>Eukaryota</taxon>
        <taxon>Sar</taxon>
        <taxon>Stramenopiles</taxon>
        <taxon>Oomycota</taxon>
        <taxon>Saprolegniomycetes</taxon>
        <taxon>Saprolegniales</taxon>
        <taxon>Verrucalvaceae</taxon>
        <taxon>Aphanomyces</taxon>
    </lineage>
</organism>
<dbReference type="InterPro" id="IPR021475">
    <property type="entry name" value="Pants/Emi1-like"/>
</dbReference>
<dbReference type="VEuPathDB" id="FungiDB:H310_14484"/>
<reference evidence="1" key="1">
    <citation type="submission" date="2013-12" db="EMBL/GenBank/DDBJ databases">
        <title>The Genome Sequence of Aphanomyces invadans NJM9701.</title>
        <authorList>
            <consortium name="The Broad Institute Genomics Platform"/>
            <person name="Russ C."/>
            <person name="Tyler B."/>
            <person name="van West P."/>
            <person name="Dieguez-Uribeondo J."/>
            <person name="Young S.K."/>
            <person name="Zeng Q."/>
            <person name="Gargeya S."/>
            <person name="Fitzgerald M."/>
            <person name="Abouelleil A."/>
            <person name="Alvarado L."/>
            <person name="Chapman S.B."/>
            <person name="Gainer-Dewar J."/>
            <person name="Goldberg J."/>
            <person name="Griggs A."/>
            <person name="Gujja S."/>
            <person name="Hansen M."/>
            <person name="Howarth C."/>
            <person name="Imamovic A."/>
            <person name="Ireland A."/>
            <person name="Larimer J."/>
            <person name="McCowan C."/>
            <person name="Murphy C."/>
            <person name="Pearson M."/>
            <person name="Poon T.W."/>
            <person name="Priest M."/>
            <person name="Roberts A."/>
            <person name="Saif S."/>
            <person name="Shea T."/>
            <person name="Sykes S."/>
            <person name="Wortman J."/>
            <person name="Nusbaum C."/>
            <person name="Birren B."/>
        </authorList>
    </citation>
    <scope>NUCLEOTIDE SEQUENCE [LARGE SCALE GENOMIC DNA]</scope>
    <source>
        <strain evidence="1">NJM9701</strain>
    </source>
</reference>
<protein>
    <submittedName>
        <fullName evidence="1">Uncharacterized protein</fullName>
    </submittedName>
</protein>
<dbReference type="Pfam" id="PF11326">
    <property type="entry name" value="PANTS-like"/>
    <property type="match status" value="1"/>
</dbReference>
<dbReference type="AlphaFoldDB" id="A0A024TB41"/>
<proteinExistence type="predicted"/>
<evidence type="ECO:0000313" key="1">
    <source>
        <dbReference type="EMBL" id="ETV90821.1"/>
    </source>
</evidence>
<dbReference type="STRING" id="157072.A0A024TB41"/>
<dbReference type="EMBL" id="KI914022">
    <property type="protein sequence ID" value="ETV90821.1"/>
    <property type="molecule type" value="Genomic_DNA"/>
</dbReference>
<dbReference type="RefSeq" id="XP_008880578.1">
    <property type="nucleotide sequence ID" value="XM_008882356.1"/>
</dbReference>
<name>A0A024TB41_9STRA</name>
<gene>
    <name evidence="1" type="ORF">H310_14484</name>
</gene>
<dbReference type="PANTHER" id="PTHR28052:SF1">
    <property type="entry name" value="UPF0545 PROTEIN C22ORF39"/>
    <property type="match status" value="1"/>
</dbReference>
<dbReference type="GeneID" id="20091534"/>
<dbReference type="PANTHER" id="PTHR28052">
    <property type="entry name" value="UPF0545 PROTEIN C22ORF39"/>
    <property type="match status" value="1"/>
</dbReference>
<sequence length="93" mass="10512">MADSDVTQRVNLSCASILDTAFTCVTAGHQSRTFYRTGAFDSCDGRWSDLWRCFRANQMDAEKATEYLKDTNLDPTKKQHAASVWNLKTTPGW</sequence>
<dbReference type="OrthoDB" id="2017405at2759"/>
<accession>A0A024TB41</accession>